<dbReference type="RefSeq" id="WP_017246982.1">
    <property type="nucleotide sequence ID" value="NZ_JARMEZ010000036.1"/>
</dbReference>
<accession>A0A2P7UTJ5</accession>
<protein>
    <submittedName>
        <fullName evidence="2">Pilus assembly protein</fullName>
    </submittedName>
</protein>
<gene>
    <name evidence="2" type="ORF">C7R93_22135</name>
</gene>
<keyword evidence="1" id="KW-0472">Membrane</keyword>
<evidence type="ECO:0000256" key="1">
    <source>
        <dbReference type="SAM" id="Phobius"/>
    </source>
</evidence>
<dbReference type="AlphaFoldDB" id="A0A2P7UTJ5"/>
<reference evidence="2 3" key="1">
    <citation type="submission" date="2018-03" db="EMBL/GenBank/DDBJ databases">
        <title>Brevisbacillus phylogenomics.</title>
        <authorList>
            <person name="Dunlap C."/>
        </authorList>
    </citation>
    <scope>NUCLEOTIDE SEQUENCE [LARGE SCALE GENOMIC DNA]</scope>
    <source>
        <strain evidence="2 3">NRRL NRS-1210</strain>
    </source>
</reference>
<sequence length="58" mass="6579">MGAIADYVKRFWYEEDGVTIVEMVIIIAVILIVLIPTLTQLGTAEDEKLKELQEKISK</sequence>
<proteinExistence type="predicted"/>
<dbReference type="EMBL" id="PXZM01000037">
    <property type="protein sequence ID" value="PSJ90255.1"/>
    <property type="molecule type" value="Genomic_DNA"/>
</dbReference>
<keyword evidence="3" id="KW-1185">Reference proteome</keyword>
<dbReference type="Proteomes" id="UP000240419">
    <property type="component" value="Unassembled WGS sequence"/>
</dbReference>
<comment type="caution">
    <text evidence="2">The sequence shown here is derived from an EMBL/GenBank/DDBJ whole genome shotgun (WGS) entry which is preliminary data.</text>
</comment>
<evidence type="ECO:0000313" key="3">
    <source>
        <dbReference type="Proteomes" id="UP000240419"/>
    </source>
</evidence>
<organism evidence="2 3">
    <name type="scientific">Brevibacillus fortis</name>
    <dbReference type="NCBI Taxonomy" id="2126352"/>
    <lineage>
        <taxon>Bacteria</taxon>
        <taxon>Bacillati</taxon>
        <taxon>Bacillota</taxon>
        <taxon>Bacilli</taxon>
        <taxon>Bacillales</taxon>
        <taxon>Paenibacillaceae</taxon>
        <taxon>Brevibacillus</taxon>
    </lineage>
</organism>
<keyword evidence="1" id="KW-1133">Transmembrane helix</keyword>
<evidence type="ECO:0000313" key="2">
    <source>
        <dbReference type="EMBL" id="PSJ90255.1"/>
    </source>
</evidence>
<keyword evidence="1" id="KW-0812">Transmembrane</keyword>
<feature type="transmembrane region" description="Helical" evidence="1">
    <location>
        <begin position="20"/>
        <end position="41"/>
    </location>
</feature>
<name>A0A2P7UTJ5_9BACL</name>